<protein>
    <submittedName>
        <fullName evidence="1">Uncharacterized protein</fullName>
    </submittedName>
</protein>
<accession>A0ACB9KIG1</accession>
<evidence type="ECO:0000313" key="2">
    <source>
        <dbReference type="Proteomes" id="UP000828941"/>
    </source>
</evidence>
<keyword evidence="2" id="KW-1185">Reference proteome</keyword>
<sequence>MSNWRARTCNESCLYRDVEVEHAKGIELRWRPIRCGDWKGRGPCRLDNSTDLVVCDPSYWNLLVLVALCGNEGGAELHHCITQVLLEGLVLCNKLLCRGWTRRGKERSGEQGRSLFHIPAAEADSIDLLYTHIQADPFALERIDAIPFIHTPLHVAAAAGNTRFASEVIKLKPSFAWKLNGHGLSPLHLAIENSELSIVHRFVYIHKDLIRVKGKNDLTPLHSVSRDGRVELLAEFLAACPESIVDVTVQSETALHVALKHRQFGALKVLLCWLMSNCKKHASDVHNLVLNWKDEDGNTILHILVGQNGTSPQMVELMIQGEINLNAKNSAGLTALDIVNGQNQDDANIVRIKNVLLGAKARSARSIPAVPTLAETIVKEVMSKNFIMNKTKIRLRRFRESITDETRNILLVVAVLVATSTNQAALSPPGGVYQSDASNLNDNSSKAWEIKGPGKSVMSYFSFQVFWTYNTMALLASALAIYILLPPVGEFMTLLLIFPLLYFVFGFFFSMSVVGRHIGRILDGR</sequence>
<evidence type="ECO:0000313" key="1">
    <source>
        <dbReference type="EMBL" id="KAI4296929.1"/>
    </source>
</evidence>
<organism evidence="1 2">
    <name type="scientific">Bauhinia variegata</name>
    <name type="common">Purple orchid tree</name>
    <name type="synonym">Phanera variegata</name>
    <dbReference type="NCBI Taxonomy" id="167791"/>
    <lineage>
        <taxon>Eukaryota</taxon>
        <taxon>Viridiplantae</taxon>
        <taxon>Streptophyta</taxon>
        <taxon>Embryophyta</taxon>
        <taxon>Tracheophyta</taxon>
        <taxon>Spermatophyta</taxon>
        <taxon>Magnoliopsida</taxon>
        <taxon>eudicotyledons</taxon>
        <taxon>Gunneridae</taxon>
        <taxon>Pentapetalae</taxon>
        <taxon>rosids</taxon>
        <taxon>fabids</taxon>
        <taxon>Fabales</taxon>
        <taxon>Fabaceae</taxon>
        <taxon>Cercidoideae</taxon>
        <taxon>Cercideae</taxon>
        <taxon>Bauhiniinae</taxon>
        <taxon>Bauhinia</taxon>
    </lineage>
</organism>
<name>A0ACB9KIG1_BAUVA</name>
<proteinExistence type="predicted"/>
<dbReference type="EMBL" id="CM039439">
    <property type="protein sequence ID" value="KAI4296929.1"/>
    <property type="molecule type" value="Genomic_DNA"/>
</dbReference>
<gene>
    <name evidence="1" type="ORF">L6164_036846</name>
</gene>
<reference evidence="1 2" key="1">
    <citation type="journal article" date="2022" name="DNA Res.">
        <title>Chromosomal-level genome assembly of the orchid tree Bauhinia variegata (Leguminosae; Cercidoideae) supports the allotetraploid origin hypothesis of Bauhinia.</title>
        <authorList>
            <person name="Zhong Y."/>
            <person name="Chen Y."/>
            <person name="Zheng D."/>
            <person name="Pang J."/>
            <person name="Liu Y."/>
            <person name="Luo S."/>
            <person name="Meng S."/>
            <person name="Qian L."/>
            <person name="Wei D."/>
            <person name="Dai S."/>
            <person name="Zhou R."/>
        </authorList>
    </citation>
    <scope>NUCLEOTIDE SEQUENCE [LARGE SCALE GENOMIC DNA]</scope>
    <source>
        <strain evidence="1">BV-YZ2020</strain>
    </source>
</reference>
<dbReference type="Proteomes" id="UP000828941">
    <property type="component" value="Chromosome 14"/>
</dbReference>
<comment type="caution">
    <text evidence="1">The sequence shown here is derived from an EMBL/GenBank/DDBJ whole genome shotgun (WGS) entry which is preliminary data.</text>
</comment>